<dbReference type="PROSITE" id="PS00018">
    <property type="entry name" value="EF_HAND_1"/>
    <property type="match status" value="1"/>
</dbReference>
<dbReference type="GO" id="GO:0005509">
    <property type="term" value="F:calcium ion binding"/>
    <property type="evidence" value="ECO:0007669"/>
    <property type="project" value="InterPro"/>
</dbReference>
<keyword evidence="5" id="KW-0256">Endoplasmic reticulum</keyword>
<evidence type="ECO:0000256" key="4">
    <source>
        <dbReference type="ARBA" id="ARBA00022737"/>
    </source>
</evidence>
<dbReference type="InterPro" id="IPR001179">
    <property type="entry name" value="PPIase_FKBP_dom"/>
</dbReference>
<evidence type="ECO:0000256" key="8">
    <source>
        <dbReference type="ARBA" id="ARBA00023180"/>
    </source>
</evidence>
<comment type="caution">
    <text evidence="15">The sequence shown here is derived from an EMBL/GenBank/DDBJ whole genome shotgun (WGS) entry which is preliminary data.</text>
</comment>
<evidence type="ECO:0000256" key="7">
    <source>
        <dbReference type="ARBA" id="ARBA00023110"/>
    </source>
</evidence>
<dbReference type="PROSITE" id="PS50222">
    <property type="entry name" value="EF_HAND_2"/>
    <property type="match status" value="2"/>
</dbReference>
<proteinExistence type="predicted"/>
<evidence type="ECO:0000259" key="14">
    <source>
        <dbReference type="PROSITE" id="PS50222"/>
    </source>
</evidence>
<dbReference type="EC" id="5.2.1.8" evidence="2 10"/>
<feature type="signal peptide" evidence="12">
    <location>
        <begin position="1"/>
        <end position="22"/>
    </location>
</feature>
<dbReference type="SUPFAM" id="SSF54534">
    <property type="entry name" value="FKBP-like"/>
    <property type="match status" value="1"/>
</dbReference>
<dbReference type="InterPro" id="IPR046357">
    <property type="entry name" value="PPIase_dom_sf"/>
</dbReference>
<evidence type="ECO:0000256" key="12">
    <source>
        <dbReference type="SAM" id="SignalP"/>
    </source>
</evidence>
<feature type="chain" id="PRO_5043909974" description="peptidylprolyl isomerase" evidence="12">
    <location>
        <begin position="23"/>
        <end position="223"/>
    </location>
</feature>
<feature type="domain" description="EF-hand" evidence="14">
    <location>
        <begin position="144"/>
        <end position="179"/>
    </location>
</feature>
<evidence type="ECO:0000313" key="16">
    <source>
        <dbReference type="Proteomes" id="UP000735302"/>
    </source>
</evidence>
<dbReference type="SUPFAM" id="SSF47473">
    <property type="entry name" value="EF-hand"/>
    <property type="match status" value="1"/>
</dbReference>
<keyword evidence="16" id="KW-1185">Reference proteome</keyword>
<feature type="domain" description="PPIase FKBP-type" evidence="13">
    <location>
        <begin position="55"/>
        <end position="144"/>
    </location>
</feature>
<evidence type="ECO:0000256" key="9">
    <source>
        <dbReference type="ARBA" id="ARBA00023235"/>
    </source>
</evidence>
<keyword evidence="3 12" id="KW-0732">Signal</keyword>
<dbReference type="PROSITE" id="PS50059">
    <property type="entry name" value="FKBP_PPIASE"/>
    <property type="match status" value="1"/>
</dbReference>
<reference evidence="15 16" key="1">
    <citation type="journal article" date="2021" name="Elife">
        <title>Chloroplast acquisition without the gene transfer in kleptoplastic sea slugs, Plakobranchus ocellatus.</title>
        <authorList>
            <person name="Maeda T."/>
            <person name="Takahashi S."/>
            <person name="Yoshida T."/>
            <person name="Shimamura S."/>
            <person name="Takaki Y."/>
            <person name="Nagai Y."/>
            <person name="Toyoda A."/>
            <person name="Suzuki Y."/>
            <person name="Arimoto A."/>
            <person name="Ishii H."/>
            <person name="Satoh N."/>
            <person name="Nishiyama T."/>
            <person name="Hasebe M."/>
            <person name="Maruyama T."/>
            <person name="Minagawa J."/>
            <person name="Obokata J."/>
            <person name="Shigenobu S."/>
        </authorList>
    </citation>
    <scope>NUCLEOTIDE SEQUENCE [LARGE SCALE GENOMIC DNA]</scope>
</reference>
<evidence type="ECO:0000259" key="13">
    <source>
        <dbReference type="PROSITE" id="PS50059"/>
    </source>
</evidence>
<dbReference type="Pfam" id="PF13499">
    <property type="entry name" value="EF-hand_7"/>
    <property type="match status" value="1"/>
</dbReference>
<dbReference type="InterPro" id="IPR052273">
    <property type="entry name" value="PPIase_FKBP"/>
</dbReference>
<evidence type="ECO:0000313" key="15">
    <source>
        <dbReference type="EMBL" id="GFO38533.1"/>
    </source>
</evidence>
<dbReference type="Gene3D" id="3.10.50.40">
    <property type="match status" value="1"/>
</dbReference>
<keyword evidence="6" id="KW-0106">Calcium</keyword>
<feature type="region of interest" description="Disordered" evidence="11">
    <location>
        <begin position="200"/>
        <end position="223"/>
    </location>
</feature>
<evidence type="ECO:0000256" key="6">
    <source>
        <dbReference type="ARBA" id="ARBA00022837"/>
    </source>
</evidence>
<dbReference type="InterPro" id="IPR011992">
    <property type="entry name" value="EF-hand-dom_pair"/>
</dbReference>
<comment type="catalytic activity">
    <reaction evidence="1 10">
        <text>[protein]-peptidylproline (omega=180) = [protein]-peptidylproline (omega=0)</text>
        <dbReference type="Rhea" id="RHEA:16237"/>
        <dbReference type="Rhea" id="RHEA-COMP:10747"/>
        <dbReference type="Rhea" id="RHEA-COMP:10748"/>
        <dbReference type="ChEBI" id="CHEBI:83833"/>
        <dbReference type="ChEBI" id="CHEBI:83834"/>
        <dbReference type="EC" id="5.2.1.8"/>
    </reaction>
</comment>
<dbReference type="Pfam" id="PF00254">
    <property type="entry name" value="FKBP_C"/>
    <property type="match status" value="1"/>
</dbReference>
<keyword evidence="4" id="KW-0677">Repeat</keyword>
<evidence type="ECO:0000256" key="3">
    <source>
        <dbReference type="ARBA" id="ARBA00022729"/>
    </source>
</evidence>
<dbReference type="GO" id="GO:0003755">
    <property type="term" value="F:peptidyl-prolyl cis-trans isomerase activity"/>
    <property type="evidence" value="ECO:0007669"/>
    <property type="project" value="UniProtKB-KW"/>
</dbReference>
<dbReference type="InterPro" id="IPR002048">
    <property type="entry name" value="EF_hand_dom"/>
</dbReference>
<name>A0AAV4D2Z0_9GAST</name>
<keyword evidence="9 10" id="KW-0413">Isomerase</keyword>
<dbReference type="GO" id="GO:0005783">
    <property type="term" value="C:endoplasmic reticulum"/>
    <property type="evidence" value="ECO:0007669"/>
    <property type="project" value="UniProtKB-ARBA"/>
</dbReference>
<keyword evidence="8" id="KW-0325">Glycoprotein</keyword>
<dbReference type="EMBL" id="BLXT01007322">
    <property type="protein sequence ID" value="GFO38533.1"/>
    <property type="molecule type" value="Genomic_DNA"/>
</dbReference>
<dbReference type="AlphaFoldDB" id="A0AAV4D2Z0"/>
<dbReference type="InterPro" id="IPR018247">
    <property type="entry name" value="EF_Hand_1_Ca_BS"/>
</dbReference>
<evidence type="ECO:0000256" key="1">
    <source>
        <dbReference type="ARBA" id="ARBA00000971"/>
    </source>
</evidence>
<dbReference type="FunFam" id="3.10.50.40:FF:000006">
    <property type="entry name" value="Peptidyl-prolyl cis-trans isomerase"/>
    <property type="match status" value="1"/>
</dbReference>
<accession>A0AAV4D2Z0</accession>
<evidence type="ECO:0000256" key="10">
    <source>
        <dbReference type="PROSITE-ProRule" id="PRU00277"/>
    </source>
</evidence>
<evidence type="ECO:0000256" key="2">
    <source>
        <dbReference type="ARBA" id="ARBA00013194"/>
    </source>
</evidence>
<dbReference type="PANTHER" id="PTHR46222:SF3">
    <property type="entry name" value="PEPTIDYLPROLYL ISOMERASE"/>
    <property type="match status" value="1"/>
</dbReference>
<evidence type="ECO:0000256" key="11">
    <source>
        <dbReference type="SAM" id="MobiDB-lite"/>
    </source>
</evidence>
<evidence type="ECO:0000256" key="5">
    <source>
        <dbReference type="ARBA" id="ARBA00022824"/>
    </source>
</evidence>
<dbReference type="Proteomes" id="UP000735302">
    <property type="component" value="Unassembled WGS sequence"/>
</dbReference>
<feature type="domain" description="EF-hand" evidence="14">
    <location>
        <begin position="190"/>
        <end position="223"/>
    </location>
</feature>
<dbReference type="PANTHER" id="PTHR46222">
    <property type="entry name" value="PEPTIDYL-PROLYL CIS-TRANS ISOMERASE FKBP7/14"/>
    <property type="match status" value="1"/>
</dbReference>
<gene>
    <name evidence="15" type="ORF">PoB_006503800</name>
</gene>
<protein>
    <recommendedName>
        <fullName evidence="2 10">peptidylprolyl isomerase</fullName>
        <ecNumber evidence="2 10">5.2.1.8</ecNumber>
    </recommendedName>
</protein>
<dbReference type="Gene3D" id="1.10.238.10">
    <property type="entry name" value="EF-hand"/>
    <property type="match status" value="1"/>
</dbReference>
<sequence>MAFKLFSASVLLFFGFALFARGDNNEGEEATPEEKITVEVLTPPPEDCERKSKRNDMLSMHYVGTLTESGTKFDSSHDRGQPFEFQLGAGQVIKGWEEGLNDMCVGEKRKLTIPASKGYGSSGAGDTIPPNAGLTFEVELLEIKDGEVPPNVFKEIDTNEDMFLSQEEVSSYLKRQADKAGDGGKEMMDQHNEIITQIFEHEDQDKDGLISHEEFSGPKHDEL</sequence>
<keyword evidence="7 10" id="KW-0697">Rotamase</keyword>
<organism evidence="15 16">
    <name type="scientific">Plakobranchus ocellatus</name>
    <dbReference type="NCBI Taxonomy" id="259542"/>
    <lineage>
        <taxon>Eukaryota</taxon>
        <taxon>Metazoa</taxon>
        <taxon>Spiralia</taxon>
        <taxon>Lophotrochozoa</taxon>
        <taxon>Mollusca</taxon>
        <taxon>Gastropoda</taxon>
        <taxon>Heterobranchia</taxon>
        <taxon>Euthyneura</taxon>
        <taxon>Panpulmonata</taxon>
        <taxon>Sacoglossa</taxon>
        <taxon>Placobranchoidea</taxon>
        <taxon>Plakobranchidae</taxon>
        <taxon>Plakobranchus</taxon>
    </lineage>
</organism>